<evidence type="ECO:0000313" key="2">
    <source>
        <dbReference type="Proteomes" id="UP000790709"/>
    </source>
</evidence>
<accession>A0ACB8BSA5</accession>
<protein>
    <submittedName>
        <fullName evidence="1">Uncharacterized protein</fullName>
    </submittedName>
</protein>
<proteinExistence type="predicted"/>
<reference evidence="1" key="1">
    <citation type="journal article" date="2021" name="New Phytol.">
        <title>Evolutionary innovations through gain and loss of genes in the ectomycorrhizal Boletales.</title>
        <authorList>
            <person name="Wu G."/>
            <person name="Miyauchi S."/>
            <person name="Morin E."/>
            <person name="Kuo A."/>
            <person name="Drula E."/>
            <person name="Varga T."/>
            <person name="Kohler A."/>
            <person name="Feng B."/>
            <person name="Cao Y."/>
            <person name="Lipzen A."/>
            <person name="Daum C."/>
            <person name="Hundley H."/>
            <person name="Pangilinan J."/>
            <person name="Johnson J."/>
            <person name="Barry K."/>
            <person name="LaButti K."/>
            <person name="Ng V."/>
            <person name="Ahrendt S."/>
            <person name="Min B."/>
            <person name="Choi I.G."/>
            <person name="Park H."/>
            <person name="Plett J.M."/>
            <person name="Magnuson J."/>
            <person name="Spatafora J.W."/>
            <person name="Nagy L.G."/>
            <person name="Henrissat B."/>
            <person name="Grigoriev I.V."/>
            <person name="Yang Z.L."/>
            <person name="Xu J."/>
            <person name="Martin F.M."/>
        </authorList>
    </citation>
    <scope>NUCLEOTIDE SEQUENCE</scope>
    <source>
        <strain evidence="1">KUC20120723A-06</strain>
    </source>
</reference>
<comment type="caution">
    <text evidence="1">The sequence shown here is derived from an EMBL/GenBank/DDBJ whole genome shotgun (WGS) entry which is preliminary data.</text>
</comment>
<name>A0ACB8BSA5_9AGAM</name>
<keyword evidence="2" id="KW-1185">Reference proteome</keyword>
<sequence length="902" mass="99158">MATSADLLSTREWRVVLSRDWDVLGPFPIHAREQHYLSPSFPIDLSEPIGLRKRWSSSYADGGDVSWGTARSDEHGNLKVSYPHVRWEQLRATEGWAALQHHSVLRTSLTVYPPSASEAGALTCTPRLRIELLQGSYFAIVPADTQGFVPQWYSGNIYSVERSPLQIVDLPSPPAASGATKYDLVISGDYEIRLFGDPSTYNSAFPILSINLQVELESPEPRVVHEPSHDVVCDFVDGFAFGSVLGVGLRSLDGWWDVIGVKLVPQGNELDEARKLLNLRLIDVETTLAPTQTRIVPISIAQTGSIDNAVTEIPIELRVIRKTDTHSSGDVTPIHIVLRLKHLALWTPTEYIPVKGTYLFAKSMPTAFSVLPPKARNGENEEAAKAPILAIHGSGVDVLEQRLWPDSLTRRAHSWVIIPTGRTSWGLDWHGPSAQDAWSTVDGLHDILAGNGSPWAAWSFVKDTKVVVIGHSNGGQGAWYLASRFPDRVLGVVPAAGYIKAQAYVNLAMSRSAHFIDPSLRAILESSFTPDDNDLFMSNLVDTPILSIHGGDDENVPTWHTRELVSVYWEDPGKPHWYYTVLKNKQFQAFLDSVLDPGASLQRSQSFTLTVAVPSESGSMHGWRILALEVPGRLARLQVKDNDGAVAIKATNVSMISVDLSQYRINTLTINGSQITTDLTGSNTVILLVRNLGAGTPQWIVSNAGSSAEIPTQYTRIQSVLNTAAPIVLIIPKKEASSELSIALRIAHDLQKFHKLDSRIDTGNTDLLSHESGNLVVIGGAQTVFVQAQLERLGSPFRYRDGLWTLEGRELDRSSTGLMFLQQNLASERATTLFVMSNDQAGLERVARLFPIRTGVAVPDWVVVGAHADRVGAAGIEGAGVWKACKSNAWRWEWSEHMSWLD</sequence>
<gene>
    <name evidence="1" type="ORF">BV22DRAFT_255973</name>
</gene>
<evidence type="ECO:0000313" key="1">
    <source>
        <dbReference type="EMBL" id="KAH7927722.1"/>
    </source>
</evidence>
<organism evidence="1 2">
    <name type="scientific">Leucogyrophana mollusca</name>
    <dbReference type="NCBI Taxonomy" id="85980"/>
    <lineage>
        <taxon>Eukaryota</taxon>
        <taxon>Fungi</taxon>
        <taxon>Dikarya</taxon>
        <taxon>Basidiomycota</taxon>
        <taxon>Agaricomycotina</taxon>
        <taxon>Agaricomycetes</taxon>
        <taxon>Agaricomycetidae</taxon>
        <taxon>Boletales</taxon>
        <taxon>Boletales incertae sedis</taxon>
        <taxon>Leucogyrophana</taxon>
    </lineage>
</organism>
<dbReference type="EMBL" id="MU266362">
    <property type="protein sequence ID" value="KAH7927722.1"/>
    <property type="molecule type" value="Genomic_DNA"/>
</dbReference>
<dbReference type="Proteomes" id="UP000790709">
    <property type="component" value="Unassembled WGS sequence"/>
</dbReference>